<evidence type="ECO:0000313" key="1">
    <source>
        <dbReference type="EMBL" id="MDI9858510.1"/>
    </source>
</evidence>
<evidence type="ECO:0000313" key="2">
    <source>
        <dbReference type="Proteomes" id="UP001236507"/>
    </source>
</evidence>
<sequence>MHKASRQNFNAQFSSDTYQQFLASIHHAYPKQLDFRVAETPVFVPKSFKNQLLDACEHIISVLTSTDFKGKTEKAIPTGQNVPHENQNSSFLAIDFAICENETGEIEPQLIELQGFPSLFAFQYFLSKQFQNQYPIPDNFDFLFNDLTRPKYVEFLRNLIVGEEKPENVILLEIYPETQKTRIDFKVTEELLGVKAICITKIIKKGKLLFYEEEGELVPIKRIYNRLIFDDLANYPELQTAFNFTDNVDVEWVGHPNWFFRISKYILPLFKHQYIPESHYLSDFQGDFPKDLENYVLKPLFSFAGSGVKINITETDLQEVENPAEYILQRKVNYLPVIETTDGSKVKAEIRLLYGWEQGAPKPTLLTNLARLSRGEMIGVRFNKDFDWVGGTVCFMEK</sequence>
<comment type="caution">
    <text evidence="1">The sequence shown here is derived from an EMBL/GenBank/DDBJ whole genome shotgun (WGS) entry which is preliminary data.</text>
</comment>
<dbReference type="SUPFAM" id="SSF56059">
    <property type="entry name" value="Glutathione synthetase ATP-binding domain-like"/>
    <property type="match status" value="1"/>
</dbReference>
<name>A0ABT6Y4M8_9BACT</name>
<dbReference type="RefSeq" id="WP_283343708.1">
    <property type="nucleotide sequence ID" value="NZ_JASHIF010000003.1"/>
</dbReference>
<dbReference type="EMBL" id="JASHIF010000003">
    <property type="protein sequence ID" value="MDI9858510.1"/>
    <property type="molecule type" value="Genomic_DNA"/>
</dbReference>
<protein>
    <recommendedName>
        <fullName evidence="3">Glutathionylspermidine synthase</fullName>
    </recommendedName>
</protein>
<dbReference type="Proteomes" id="UP001236507">
    <property type="component" value="Unassembled WGS sequence"/>
</dbReference>
<reference evidence="1 2" key="1">
    <citation type="submission" date="2023-05" db="EMBL/GenBank/DDBJ databases">
        <title>Novel species of genus Flectobacillus isolated from stream in China.</title>
        <authorList>
            <person name="Lu H."/>
        </authorList>
    </citation>
    <scope>NUCLEOTIDE SEQUENCE [LARGE SCALE GENOMIC DNA]</scope>
    <source>
        <strain evidence="1 2">KCTC 42575</strain>
    </source>
</reference>
<organism evidence="1 2">
    <name type="scientific">Flectobacillus roseus</name>
    <dbReference type="NCBI Taxonomy" id="502259"/>
    <lineage>
        <taxon>Bacteria</taxon>
        <taxon>Pseudomonadati</taxon>
        <taxon>Bacteroidota</taxon>
        <taxon>Cytophagia</taxon>
        <taxon>Cytophagales</taxon>
        <taxon>Flectobacillaceae</taxon>
        <taxon>Flectobacillus</taxon>
    </lineage>
</organism>
<keyword evidence="2" id="KW-1185">Reference proteome</keyword>
<proteinExistence type="predicted"/>
<gene>
    <name evidence="1" type="ORF">QM524_04755</name>
</gene>
<evidence type="ECO:0008006" key="3">
    <source>
        <dbReference type="Google" id="ProtNLM"/>
    </source>
</evidence>
<accession>A0ABT6Y4M8</accession>